<dbReference type="RefSeq" id="XP_049147476.1">
    <property type="nucleotide sequence ID" value="XM_049290331.1"/>
</dbReference>
<dbReference type="KEGG" id="clup:CLUP02_11363"/>
<proteinExistence type="predicted"/>
<evidence type="ECO:0000313" key="2">
    <source>
        <dbReference type="EMBL" id="UQC85864.1"/>
    </source>
</evidence>
<organism evidence="2 3">
    <name type="scientific">Colletotrichum lupini</name>
    <dbReference type="NCBI Taxonomy" id="145971"/>
    <lineage>
        <taxon>Eukaryota</taxon>
        <taxon>Fungi</taxon>
        <taxon>Dikarya</taxon>
        <taxon>Ascomycota</taxon>
        <taxon>Pezizomycotina</taxon>
        <taxon>Sordariomycetes</taxon>
        <taxon>Hypocreomycetidae</taxon>
        <taxon>Glomerellales</taxon>
        <taxon>Glomerellaceae</taxon>
        <taxon>Colletotrichum</taxon>
        <taxon>Colletotrichum acutatum species complex</taxon>
    </lineage>
</organism>
<dbReference type="AlphaFoldDB" id="A0A9Q8SYG8"/>
<feature type="region of interest" description="Disordered" evidence="1">
    <location>
        <begin position="74"/>
        <end position="95"/>
    </location>
</feature>
<protein>
    <submittedName>
        <fullName evidence="2">Uncharacterized protein</fullName>
    </submittedName>
</protein>
<dbReference type="GeneID" id="73345341"/>
<keyword evidence="3" id="KW-1185">Reference proteome</keyword>
<name>A0A9Q8SYG8_9PEZI</name>
<accession>A0A9Q8SYG8</accession>
<evidence type="ECO:0000313" key="3">
    <source>
        <dbReference type="Proteomes" id="UP000830671"/>
    </source>
</evidence>
<dbReference type="EMBL" id="CP019477">
    <property type="protein sequence ID" value="UQC85864.1"/>
    <property type="molecule type" value="Genomic_DNA"/>
</dbReference>
<sequence length="118" mass="13016">MKKRTLLETDTHISFDMMPANKKQENDLACRKVAPRTANPYPAKNFFSSLTIVSSPPTGTPAAGPIQHDAQSFLQARSSQDASKRVGKEGPSTGRWVVRALPSPTRFRLLSLAFLFEV</sequence>
<dbReference type="Proteomes" id="UP000830671">
    <property type="component" value="Chromosome 5"/>
</dbReference>
<reference evidence="2" key="1">
    <citation type="journal article" date="2021" name="Mol. Plant Microbe Interact.">
        <title>Complete Genome Sequence of the Plant-Pathogenic Fungus Colletotrichum lupini.</title>
        <authorList>
            <person name="Baroncelli R."/>
            <person name="Pensec F."/>
            <person name="Da Lio D."/>
            <person name="Boufleur T."/>
            <person name="Vicente I."/>
            <person name="Sarrocco S."/>
            <person name="Picot A."/>
            <person name="Baraldi E."/>
            <person name="Sukno S."/>
            <person name="Thon M."/>
            <person name="Le Floch G."/>
        </authorList>
    </citation>
    <scope>NUCLEOTIDE SEQUENCE</scope>
    <source>
        <strain evidence="2">IMI 504893</strain>
    </source>
</reference>
<gene>
    <name evidence="2" type="ORF">CLUP02_11363</name>
</gene>
<evidence type="ECO:0000256" key="1">
    <source>
        <dbReference type="SAM" id="MobiDB-lite"/>
    </source>
</evidence>